<reference evidence="1" key="1">
    <citation type="submission" date="2020-04" db="EMBL/GenBank/DDBJ databases">
        <authorList>
            <person name="Zhang T."/>
        </authorList>
    </citation>
    <scope>NUCLEOTIDE SEQUENCE</scope>
    <source>
        <strain evidence="1">HKST-UBA11</strain>
    </source>
</reference>
<evidence type="ECO:0000313" key="1">
    <source>
        <dbReference type="EMBL" id="MCA9385749.1"/>
    </source>
</evidence>
<proteinExistence type="predicted"/>
<organism evidence="1 2">
    <name type="scientific">Candidatus Dojkabacteria bacterium</name>
    <dbReference type="NCBI Taxonomy" id="2099670"/>
    <lineage>
        <taxon>Bacteria</taxon>
        <taxon>Candidatus Dojkabacteria</taxon>
    </lineage>
</organism>
<protein>
    <submittedName>
        <fullName evidence="1">Uncharacterized protein</fullName>
    </submittedName>
</protein>
<reference evidence="1" key="2">
    <citation type="journal article" date="2021" name="Microbiome">
        <title>Successional dynamics and alternative stable states in a saline activated sludge microbial community over 9 years.</title>
        <authorList>
            <person name="Wang Y."/>
            <person name="Ye J."/>
            <person name="Ju F."/>
            <person name="Liu L."/>
            <person name="Boyd J.A."/>
            <person name="Deng Y."/>
            <person name="Parks D.H."/>
            <person name="Jiang X."/>
            <person name="Yin X."/>
            <person name="Woodcroft B.J."/>
            <person name="Tyson G.W."/>
            <person name="Hugenholtz P."/>
            <person name="Polz M.F."/>
            <person name="Zhang T."/>
        </authorList>
    </citation>
    <scope>NUCLEOTIDE SEQUENCE</scope>
    <source>
        <strain evidence="1">HKST-UBA11</strain>
    </source>
</reference>
<dbReference type="AlphaFoldDB" id="A0A955RKD0"/>
<sequence length="116" mass="13845">MVKQELDFDVICRIDNFRCYSNINGLRLLDGSYLERLITHFLKNKNFITTNGVLDFKELITVLEVNTVEGVKNIFTRLEDIKVLSFQKVGKYHDHKYMVIINPEYCKFFFLDREQQ</sequence>
<name>A0A955RKD0_9BACT</name>
<comment type="caution">
    <text evidence="1">The sequence shown here is derived from an EMBL/GenBank/DDBJ whole genome shotgun (WGS) entry which is preliminary data.</text>
</comment>
<dbReference type="Proteomes" id="UP000754563">
    <property type="component" value="Unassembled WGS sequence"/>
</dbReference>
<evidence type="ECO:0000313" key="2">
    <source>
        <dbReference type="Proteomes" id="UP000754563"/>
    </source>
</evidence>
<accession>A0A955RKD0</accession>
<gene>
    <name evidence="1" type="ORF">KC717_03815</name>
</gene>
<dbReference type="EMBL" id="JAGQLH010000042">
    <property type="protein sequence ID" value="MCA9385749.1"/>
    <property type="molecule type" value="Genomic_DNA"/>
</dbReference>